<keyword evidence="1" id="KW-0597">Phosphoprotein</keyword>
<sequence>MHLELNESEYRVAAEGISIELLPKEFMLLQFLNRNQGRTFSREQLLDKVWPLEYPVERTVDDHIYRLRKKLASLQGVHIKTVRGYGYSLSMQDSAAMKIVNPTTKDAELHNTMRDLFGKYHLYGQGRSMLTLSRQQDILGYTMDPFYSVCIHFVQGDLEWLLNTREAEMPERLYFLLLFYIFTGEPKMKLAFCEQVLEKKILSMPQHKELEILNILDLYVLAGEPHKALERLKLTHKVIAEPDFVDFIPATAITEMFVHIVVGTPDEELEQMAEGIAELLLAKPFLREIGSYNVVKGLWYLRRKAWKEAESLLDEGLQVLDRSGFVPMRLWGLHRIVRYCNNISGKDSLRCKYIRILEEEMEELGLNRLLLPLETTLFNVLKSL</sequence>
<dbReference type="SMART" id="SM00862">
    <property type="entry name" value="Trans_reg_C"/>
    <property type="match status" value="1"/>
</dbReference>
<proteinExistence type="predicted"/>
<dbReference type="EMBL" id="WJXB01000001">
    <property type="protein sequence ID" value="MRN51720.1"/>
    <property type="molecule type" value="Genomic_DNA"/>
</dbReference>
<protein>
    <submittedName>
        <fullName evidence="8">Winged helix family transcriptional regulator</fullName>
    </submittedName>
</protein>
<name>A0A7X2H1Q0_9BACL</name>
<evidence type="ECO:0000256" key="4">
    <source>
        <dbReference type="ARBA" id="ARBA00023125"/>
    </source>
</evidence>
<organism evidence="8 9">
    <name type="scientific">Paenibacillus monticola</name>
    <dbReference type="NCBI Taxonomy" id="2666075"/>
    <lineage>
        <taxon>Bacteria</taxon>
        <taxon>Bacillati</taxon>
        <taxon>Bacillota</taxon>
        <taxon>Bacilli</taxon>
        <taxon>Bacillales</taxon>
        <taxon>Paenibacillaceae</taxon>
        <taxon>Paenibacillus</taxon>
    </lineage>
</organism>
<comment type="caution">
    <text evidence="8">The sequence shown here is derived from an EMBL/GenBank/DDBJ whole genome shotgun (WGS) entry which is preliminary data.</text>
</comment>
<dbReference type="InterPro" id="IPR036388">
    <property type="entry name" value="WH-like_DNA-bd_sf"/>
</dbReference>
<gene>
    <name evidence="8" type="ORF">GJB61_01700</name>
</gene>
<dbReference type="Pfam" id="PF00486">
    <property type="entry name" value="Trans_reg_C"/>
    <property type="match status" value="1"/>
</dbReference>
<evidence type="ECO:0000313" key="9">
    <source>
        <dbReference type="Proteomes" id="UP000463051"/>
    </source>
</evidence>
<dbReference type="CDD" id="cd00383">
    <property type="entry name" value="trans_reg_C"/>
    <property type="match status" value="1"/>
</dbReference>
<keyword evidence="3" id="KW-0805">Transcription regulation</keyword>
<dbReference type="Gene3D" id="1.10.10.10">
    <property type="entry name" value="Winged helix-like DNA-binding domain superfamily/Winged helix DNA-binding domain"/>
    <property type="match status" value="1"/>
</dbReference>
<evidence type="ECO:0000256" key="2">
    <source>
        <dbReference type="ARBA" id="ARBA00023012"/>
    </source>
</evidence>
<dbReference type="InterPro" id="IPR039420">
    <property type="entry name" value="WalR-like"/>
</dbReference>
<evidence type="ECO:0000256" key="3">
    <source>
        <dbReference type="ARBA" id="ARBA00023015"/>
    </source>
</evidence>
<evidence type="ECO:0000256" key="5">
    <source>
        <dbReference type="ARBA" id="ARBA00023163"/>
    </source>
</evidence>
<keyword evidence="9" id="KW-1185">Reference proteome</keyword>
<dbReference type="PANTHER" id="PTHR48111">
    <property type="entry name" value="REGULATOR OF RPOS"/>
    <property type="match status" value="1"/>
</dbReference>
<reference evidence="8 9" key="1">
    <citation type="submission" date="2019-11" db="EMBL/GenBank/DDBJ databases">
        <title>Paenibacillus monticola sp. nov., a novel PGPR strain isolated from mountain sample in China.</title>
        <authorList>
            <person name="Zhao Q."/>
            <person name="Li H.-P."/>
            <person name="Zhang J.-L."/>
        </authorList>
    </citation>
    <scope>NUCLEOTIDE SEQUENCE [LARGE SCALE GENOMIC DNA]</scope>
    <source>
        <strain evidence="8 9">LC-T2</strain>
    </source>
</reference>
<dbReference type="SUPFAM" id="SSF46894">
    <property type="entry name" value="C-terminal effector domain of the bipartite response regulators"/>
    <property type="match status" value="1"/>
</dbReference>
<dbReference type="PANTHER" id="PTHR48111:SF40">
    <property type="entry name" value="PHOSPHATE REGULON TRANSCRIPTIONAL REGULATORY PROTEIN PHOB"/>
    <property type="match status" value="1"/>
</dbReference>
<dbReference type="AlphaFoldDB" id="A0A7X2H1Q0"/>
<dbReference type="GO" id="GO:0032993">
    <property type="term" value="C:protein-DNA complex"/>
    <property type="evidence" value="ECO:0007669"/>
    <property type="project" value="TreeGrafter"/>
</dbReference>
<feature type="DNA-binding region" description="OmpR/PhoB-type" evidence="6">
    <location>
        <begin position="1"/>
        <end position="91"/>
    </location>
</feature>
<evidence type="ECO:0000259" key="7">
    <source>
        <dbReference type="PROSITE" id="PS51755"/>
    </source>
</evidence>
<keyword evidence="4 6" id="KW-0238">DNA-binding</keyword>
<dbReference type="GO" id="GO:0005829">
    <property type="term" value="C:cytosol"/>
    <property type="evidence" value="ECO:0007669"/>
    <property type="project" value="TreeGrafter"/>
</dbReference>
<evidence type="ECO:0000256" key="1">
    <source>
        <dbReference type="ARBA" id="ARBA00022553"/>
    </source>
</evidence>
<dbReference type="GO" id="GO:0000976">
    <property type="term" value="F:transcription cis-regulatory region binding"/>
    <property type="evidence" value="ECO:0007669"/>
    <property type="project" value="TreeGrafter"/>
</dbReference>
<evidence type="ECO:0000313" key="8">
    <source>
        <dbReference type="EMBL" id="MRN51720.1"/>
    </source>
</evidence>
<dbReference type="Proteomes" id="UP000463051">
    <property type="component" value="Unassembled WGS sequence"/>
</dbReference>
<dbReference type="GO" id="GO:0000156">
    <property type="term" value="F:phosphorelay response regulator activity"/>
    <property type="evidence" value="ECO:0007669"/>
    <property type="project" value="TreeGrafter"/>
</dbReference>
<feature type="domain" description="OmpR/PhoB-type" evidence="7">
    <location>
        <begin position="1"/>
        <end position="91"/>
    </location>
</feature>
<dbReference type="RefSeq" id="WP_154116515.1">
    <property type="nucleotide sequence ID" value="NZ_WJXB01000001.1"/>
</dbReference>
<evidence type="ECO:0000256" key="6">
    <source>
        <dbReference type="PROSITE-ProRule" id="PRU01091"/>
    </source>
</evidence>
<accession>A0A7X2H1Q0</accession>
<dbReference type="GO" id="GO:0006355">
    <property type="term" value="P:regulation of DNA-templated transcription"/>
    <property type="evidence" value="ECO:0007669"/>
    <property type="project" value="InterPro"/>
</dbReference>
<dbReference type="InterPro" id="IPR001867">
    <property type="entry name" value="OmpR/PhoB-type_DNA-bd"/>
</dbReference>
<keyword evidence="2" id="KW-0902">Two-component regulatory system</keyword>
<keyword evidence="5" id="KW-0804">Transcription</keyword>
<dbReference type="PROSITE" id="PS51755">
    <property type="entry name" value="OMPR_PHOB"/>
    <property type="match status" value="1"/>
</dbReference>
<dbReference type="InterPro" id="IPR016032">
    <property type="entry name" value="Sig_transdc_resp-reg_C-effctor"/>
</dbReference>